<evidence type="ECO:0000256" key="13">
    <source>
        <dbReference type="PROSITE-ProRule" id="PRU10040"/>
    </source>
</evidence>
<keyword evidence="7 14" id="KW-0378">Hydrolase</keyword>
<comment type="pathway">
    <text evidence="2 14">Glycan metabolism; pectin degradation; 2-dehydro-3-deoxy-D-gluconate from pectin: step 1/5.</text>
</comment>
<evidence type="ECO:0000313" key="19">
    <source>
        <dbReference type="Proteomes" id="UP001293593"/>
    </source>
</evidence>
<keyword evidence="16" id="KW-0812">Transmembrane</keyword>
<dbReference type="FunFam" id="1.20.140.40:FF:000001">
    <property type="entry name" value="Pectinesterase"/>
    <property type="match status" value="1"/>
</dbReference>
<comment type="caution">
    <text evidence="18">The sequence shown here is derived from an EMBL/GenBank/DDBJ whole genome shotgun (WGS) entry which is preliminary data.</text>
</comment>
<dbReference type="GO" id="GO:0045490">
    <property type="term" value="P:pectin catabolic process"/>
    <property type="evidence" value="ECO:0007669"/>
    <property type="project" value="UniProtKB-UniRule"/>
</dbReference>
<dbReference type="InterPro" id="IPR012334">
    <property type="entry name" value="Pectin_lyas_fold"/>
</dbReference>
<evidence type="ECO:0000256" key="5">
    <source>
        <dbReference type="ARBA" id="ARBA00013229"/>
    </source>
</evidence>
<evidence type="ECO:0000256" key="4">
    <source>
        <dbReference type="ARBA" id="ARBA00007786"/>
    </source>
</evidence>
<keyword evidence="9" id="KW-1015">Disulfide bond</keyword>
<dbReference type="EC" id="3.1.1.11" evidence="5 14"/>
<dbReference type="Pfam" id="PF01095">
    <property type="entry name" value="Pectinesterase"/>
    <property type="match status" value="1"/>
</dbReference>
<dbReference type="GO" id="GO:0042545">
    <property type="term" value="P:cell wall modification"/>
    <property type="evidence" value="ECO:0007669"/>
    <property type="project" value="UniProtKB-UniRule"/>
</dbReference>
<dbReference type="Gene3D" id="1.20.140.40">
    <property type="entry name" value="Invertase/pectin methylesterase inhibitor family protein"/>
    <property type="match status" value="1"/>
</dbReference>
<protein>
    <recommendedName>
        <fullName evidence="5 14">Pectinesterase</fullName>
        <ecNumber evidence="5 14">3.1.1.11</ecNumber>
    </recommendedName>
</protein>
<evidence type="ECO:0000256" key="1">
    <source>
        <dbReference type="ARBA" id="ARBA00004191"/>
    </source>
</evidence>
<dbReference type="GO" id="GO:0004857">
    <property type="term" value="F:enzyme inhibitor activity"/>
    <property type="evidence" value="ECO:0007669"/>
    <property type="project" value="InterPro"/>
</dbReference>
<evidence type="ECO:0000256" key="7">
    <source>
        <dbReference type="ARBA" id="ARBA00022801"/>
    </source>
</evidence>
<keyword evidence="8 14" id="KW-0063">Aspartyl esterase</keyword>
<dbReference type="InterPro" id="IPR011050">
    <property type="entry name" value="Pectin_lyase_fold/virulence"/>
</dbReference>
<dbReference type="SUPFAM" id="SSF101148">
    <property type="entry name" value="Plant invertase/pectin methylesterase inhibitor"/>
    <property type="match status" value="1"/>
</dbReference>
<evidence type="ECO:0000256" key="8">
    <source>
        <dbReference type="ARBA" id="ARBA00023085"/>
    </source>
</evidence>
<accession>A0AAE1JS29</accession>
<dbReference type="EMBL" id="JAWXYG010000005">
    <property type="protein sequence ID" value="KAK4273422.1"/>
    <property type="molecule type" value="Genomic_DNA"/>
</dbReference>
<dbReference type="InterPro" id="IPR006501">
    <property type="entry name" value="Pectinesterase_inhib_dom"/>
</dbReference>
<feature type="active site" evidence="13">
    <location>
        <position position="431"/>
    </location>
</feature>
<comment type="similarity">
    <text evidence="3">In the N-terminal section; belongs to the PMEI family.</text>
</comment>
<evidence type="ECO:0000256" key="12">
    <source>
        <dbReference type="ARBA" id="ARBA00057335"/>
    </source>
</evidence>
<organism evidence="18 19">
    <name type="scientific">Acacia crassicarpa</name>
    <name type="common">northern wattle</name>
    <dbReference type="NCBI Taxonomy" id="499986"/>
    <lineage>
        <taxon>Eukaryota</taxon>
        <taxon>Viridiplantae</taxon>
        <taxon>Streptophyta</taxon>
        <taxon>Embryophyta</taxon>
        <taxon>Tracheophyta</taxon>
        <taxon>Spermatophyta</taxon>
        <taxon>Magnoliopsida</taxon>
        <taxon>eudicotyledons</taxon>
        <taxon>Gunneridae</taxon>
        <taxon>Pentapetalae</taxon>
        <taxon>rosids</taxon>
        <taxon>fabids</taxon>
        <taxon>Fabales</taxon>
        <taxon>Fabaceae</taxon>
        <taxon>Caesalpinioideae</taxon>
        <taxon>mimosoid clade</taxon>
        <taxon>Acacieae</taxon>
        <taxon>Acacia</taxon>
    </lineage>
</organism>
<proteinExistence type="inferred from homology"/>
<evidence type="ECO:0000256" key="2">
    <source>
        <dbReference type="ARBA" id="ARBA00005184"/>
    </source>
</evidence>
<evidence type="ECO:0000256" key="16">
    <source>
        <dbReference type="SAM" id="Phobius"/>
    </source>
</evidence>
<comment type="similarity">
    <text evidence="4">In the C-terminal section; belongs to the pectinesterase family.</text>
</comment>
<evidence type="ECO:0000256" key="9">
    <source>
        <dbReference type="ARBA" id="ARBA00023157"/>
    </source>
</evidence>
<keyword evidence="6" id="KW-0964">Secreted</keyword>
<keyword evidence="16" id="KW-0472">Membrane</keyword>
<dbReference type="CDD" id="cd15798">
    <property type="entry name" value="PMEI-like_3"/>
    <property type="match status" value="1"/>
</dbReference>
<keyword evidence="6" id="KW-0134">Cell wall</keyword>
<dbReference type="AlphaFoldDB" id="A0AAE1JS29"/>
<keyword evidence="16" id="KW-1133">Transmembrane helix</keyword>
<dbReference type="NCBIfam" id="TIGR01614">
    <property type="entry name" value="PME_inhib"/>
    <property type="match status" value="1"/>
</dbReference>
<comment type="catalytic activity">
    <reaction evidence="11 14">
        <text>[(1-&gt;4)-alpha-D-galacturonosyl methyl ester](n) + n H2O = [(1-&gt;4)-alpha-D-galacturonosyl](n) + n methanol + n H(+)</text>
        <dbReference type="Rhea" id="RHEA:22380"/>
        <dbReference type="Rhea" id="RHEA-COMP:14570"/>
        <dbReference type="Rhea" id="RHEA-COMP:14573"/>
        <dbReference type="ChEBI" id="CHEBI:15377"/>
        <dbReference type="ChEBI" id="CHEBI:15378"/>
        <dbReference type="ChEBI" id="CHEBI:17790"/>
        <dbReference type="ChEBI" id="CHEBI:140522"/>
        <dbReference type="ChEBI" id="CHEBI:140523"/>
        <dbReference type="EC" id="3.1.1.11"/>
    </reaction>
</comment>
<evidence type="ECO:0000256" key="10">
    <source>
        <dbReference type="ARBA" id="ARBA00023180"/>
    </source>
</evidence>
<dbReference type="FunFam" id="2.160.20.10:FF:000001">
    <property type="entry name" value="Pectinesterase"/>
    <property type="match status" value="1"/>
</dbReference>
<reference evidence="18" key="1">
    <citation type="submission" date="2023-10" db="EMBL/GenBank/DDBJ databases">
        <title>Chromosome-level genome of the transformable northern wattle, Acacia crassicarpa.</title>
        <authorList>
            <person name="Massaro I."/>
            <person name="Sinha N.R."/>
            <person name="Poethig S."/>
            <person name="Leichty A.R."/>
        </authorList>
    </citation>
    <scope>NUCLEOTIDE SEQUENCE</scope>
    <source>
        <strain evidence="18">Acra3RX</strain>
        <tissue evidence="18">Leaf</tissue>
    </source>
</reference>
<keyword evidence="10" id="KW-0325">Glycoprotein</keyword>
<dbReference type="InterPro" id="IPR035513">
    <property type="entry name" value="Invertase/methylesterase_inhib"/>
</dbReference>
<dbReference type="Proteomes" id="UP001293593">
    <property type="component" value="Unassembled WGS sequence"/>
</dbReference>
<dbReference type="InterPro" id="IPR033131">
    <property type="entry name" value="Pectinesterase_Asp_AS"/>
</dbReference>
<dbReference type="GO" id="GO:0030599">
    <property type="term" value="F:pectinesterase activity"/>
    <property type="evidence" value="ECO:0007669"/>
    <property type="project" value="UniProtKB-UniRule"/>
</dbReference>
<gene>
    <name evidence="18" type="ORF">QN277_021829</name>
</gene>
<feature type="domain" description="Pectinesterase inhibitor" evidence="17">
    <location>
        <begin position="52"/>
        <end position="204"/>
    </location>
</feature>
<dbReference type="PANTHER" id="PTHR31707">
    <property type="entry name" value="PECTINESTERASE"/>
    <property type="match status" value="1"/>
</dbReference>
<name>A0AAE1JS29_9FABA</name>
<dbReference type="InterPro" id="IPR000070">
    <property type="entry name" value="Pectinesterase_cat"/>
</dbReference>
<dbReference type="Gene3D" id="2.160.20.10">
    <property type="entry name" value="Single-stranded right-handed beta-helix, Pectin lyase-like"/>
    <property type="match status" value="1"/>
</dbReference>
<evidence type="ECO:0000256" key="3">
    <source>
        <dbReference type="ARBA" id="ARBA00006027"/>
    </source>
</evidence>
<evidence type="ECO:0000256" key="14">
    <source>
        <dbReference type="RuleBase" id="RU000589"/>
    </source>
</evidence>
<feature type="region of interest" description="Disordered" evidence="15">
    <location>
        <begin position="227"/>
        <end position="259"/>
    </location>
</feature>
<evidence type="ECO:0000256" key="15">
    <source>
        <dbReference type="SAM" id="MobiDB-lite"/>
    </source>
</evidence>
<evidence type="ECO:0000313" key="18">
    <source>
        <dbReference type="EMBL" id="KAK4273422.1"/>
    </source>
</evidence>
<sequence length="607" mass="67555">MSGDGLNKRRLAIIGVSSVLLVALVVAVTVGVTWSKSGSDEDDRSSNKVVSNRVKAVQNLCAPTDYKKECEESLVADGGNSTDPKQLIMSAFNITIKKIEKGIHESNLLHEAEKDPRSKEALQTCKQLMDLSIGEFRKSLATFQTFDFYSLDKILMNLKVWLSGAITYQETCIEGFEEVKSDAGLKMKQALTSAMHMSSNGLAIVNDMAEALSSLHITKQGRRLLNDQEDDNSEGSEAAGNKGGAAARPDGGDFDLPSWVDENPAARRLMTTSEHKGKLKPDVVVAKDGSGKYKKIKDALKHVPKKNKKPFVIYIKEGEYKEQVEVEKHMTYVVFVGDGGNKTRITGKKNFADGVGTYKTATVAVEGDNFIAINMGFENSAGPDGHQAVALRVQSDFSIFYKCQIDGYQDTLYVHTMRQFYRDCVITGTIDFIFGDAAVVMQNCTFVVRKPNENQQCIVTAQGRKERHQPSALVIQGGSIVSDPKYYKVRFKNKAYLARPWKNFSRTIIMETFIDDLIQPEGFLKWDANATSYKTCWYGEFNNTGPGADMSNRAKWNGIKNLTAQHSLDFTPLRYFKTDSWIRDTRIPYNSGPMYLPALNSKKISSH</sequence>
<feature type="transmembrane region" description="Helical" evidence="16">
    <location>
        <begin position="12"/>
        <end position="34"/>
    </location>
</feature>
<evidence type="ECO:0000256" key="11">
    <source>
        <dbReference type="ARBA" id="ARBA00047928"/>
    </source>
</evidence>
<dbReference type="SMART" id="SM00856">
    <property type="entry name" value="PMEI"/>
    <property type="match status" value="1"/>
</dbReference>
<dbReference type="PROSITE" id="PS00503">
    <property type="entry name" value="PECTINESTERASE_2"/>
    <property type="match status" value="1"/>
</dbReference>
<keyword evidence="19" id="KW-1185">Reference proteome</keyword>
<dbReference type="SUPFAM" id="SSF51126">
    <property type="entry name" value="Pectin lyase-like"/>
    <property type="match status" value="1"/>
</dbReference>
<comment type="subcellular location">
    <subcellularLocation>
        <location evidence="1">Secreted</location>
        <location evidence="1">Cell wall</location>
    </subcellularLocation>
</comment>
<dbReference type="Pfam" id="PF04043">
    <property type="entry name" value="PMEI"/>
    <property type="match status" value="1"/>
</dbReference>
<comment type="function">
    <text evidence="12">Acts in the modification of cell walls via demethylesterification of cell wall pectin.</text>
</comment>
<evidence type="ECO:0000256" key="6">
    <source>
        <dbReference type="ARBA" id="ARBA00022512"/>
    </source>
</evidence>
<evidence type="ECO:0000259" key="17">
    <source>
        <dbReference type="SMART" id="SM00856"/>
    </source>
</evidence>